<dbReference type="InterPro" id="IPR051796">
    <property type="entry name" value="ISF_SsuE-like"/>
</dbReference>
<dbReference type="Pfam" id="PF03358">
    <property type="entry name" value="FMN_red"/>
    <property type="match status" value="1"/>
</dbReference>
<evidence type="ECO:0000313" key="4">
    <source>
        <dbReference type="EMBL" id="NMM61748.1"/>
    </source>
</evidence>
<dbReference type="GO" id="GO:0016491">
    <property type="term" value="F:oxidoreductase activity"/>
    <property type="evidence" value="ECO:0007669"/>
    <property type="project" value="InterPro"/>
</dbReference>
<proteinExistence type="predicted"/>
<dbReference type="RefSeq" id="WP_169296356.1">
    <property type="nucleotide sequence ID" value="NZ_JABBNI010000007.1"/>
</dbReference>
<gene>
    <name evidence="4" type="ORF">HBE96_03405</name>
</gene>
<dbReference type="SUPFAM" id="SSF52218">
    <property type="entry name" value="Flavoproteins"/>
    <property type="match status" value="1"/>
</dbReference>
<evidence type="ECO:0000259" key="3">
    <source>
        <dbReference type="Pfam" id="PF03358"/>
    </source>
</evidence>
<name>A0A7Y0EE82_9CLOT</name>
<accession>A0A7Y0EE82</accession>
<dbReference type="Gene3D" id="3.40.50.360">
    <property type="match status" value="1"/>
</dbReference>
<keyword evidence="5" id="KW-1185">Reference proteome</keyword>
<sequence>MKVIGISGSARKNGNTAILIETVFKELEKRGIETELIQLFDKEIQGCKGCFACSGKEKCVIEKDTFNECFKKMIEADGIILGSPVYSADISSKMKAFLERSGVIISVNPGLIKYKVGASVAAVRRGGGMTAVDTLNHFLLNKEVLLVGSTYWNMVYGKDIGDVLKDEEGMRNMRNLGENMAWLMKRLKSV</sequence>
<dbReference type="PANTHER" id="PTHR43278:SF4">
    <property type="entry name" value="NAD(P)H-DEPENDENT FMN-CONTAINING OXIDOREDUCTASE YWQN-RELATED"/>
    <property type="match status" value="1"/>
</dbReference>
<evidence type="ECO:0000256" key="2">
    <source>
        <dbReference type="ARBA" id="ARBA00022643"/>
    </source>
</evidence>
<dbReference type="EMBL" id="JABBNI010000007">
    <property type="protein sequence ID" value="NMM61748.1"/>
    <property type="molecule type" value="Genomic_DNA"/>
</dbReference>
<dbReference type="InterPro" id="IPR029039">
    <property type="entry name" value="Flavoprotein-like_sf"/>
</dbReference>
<comment type="caution">
    <text evidence="4">The sequence shown here is derived from an EMBL/GenBank/DDBJ whole genome shotgun (WGS) entry which is preliminary data.</text>
</comment>
<reference evidence="4 5" key="1">
    <citation type="submission" date="2020-06" db="EMBL/GenBank/DDBJ databases">
        <title>Complete Genome Sequence of Clostridium muelleri sp. nov. P21T, an Acid-Alcohol Producing Acetogen Isolated from Old Hay.</title>
        <authorList>
            <person name="Duncan K.E."/>
            <person name="Tanner R.S."/>
        </authorList>
    </citation>
    <scope>NUCLEOTIDE SEQUENCE [LARGE SCALE GENOMIC DNA]</scope>
    <source>
        <strain evidence="4 5">P21</strain>
    </source>
</reference>
<protein>
    <submittedName>
        <fullName evidence="4">Flavodoxin family protein</fullName>
    </submittedName>
</protein>
<keyword evidence="1" id="KW-0285">Flavoprotein</keyword>
<feature type="domain" description="NADPH-dependent FMN reductase-like" evidence="3">
    <location>
        <begin position="1"/>
        <end position="154"/>
    </location>
</feature>
<dbReference type="Proteomes" id="UP000537131">
    <property type="component" value="Unassembled WGS sequence"/>
</dbReference>
<evidence type="ECO:0000313" key="5">
    <source>
        <dbReference type="Proteomes" id="UP000537131"/>
    </source>
</evidence>
<keyword evidence="2" id="KW-0288">FMN</keyword>
<organism evidence="4 5">
    <name type="scientific">Clostridium muellerianum</name>
    <dbReference type="NCBI Taxonomy" id="2716538"/>
    <lineage>
        <taxon>Bacteria</taxon>
        <taxon>Bacillati</taxon>
        <taxon>Bacillota</taxon>
        <taxon>Clostridia</taxon>
        <taxon>Eubacteriales</taxon>
        <taxon>Clostridiaceae</taxon>
        <taxon>Clostridium</taxon>
    </lineage>
</organism>
<dbReference type="InterPro" id="IPR005025">
    <property type="entry name" value="FMN_Rdtase-like_dom"/>
</dbReference>
<dbReference type="AlphaFoldDB" id="A0A7Y0EE82"/>
<evidence type="ECO:0000256" key="1">
    <source>
        <dbReference type="ARBA" id="ARBA00022630"/>
    </source>
</evidence>
<dbReference type="PANTHER" id="PTHR43278">
    <property type="entry name" value="NAD(P)H-DEPENDENT FMN-CONTAINING OXIDOREDUCTASE YWQN-RELATED"/>
    <property type="match status" value="1"/>
</dbReference>